<feature type="domain" description="Chitin-binding type-2" evidence="7">
    <location>
        <begin position="399"/>
        <end position="459"/>
    </location>
</feature>
<dbReference type="Pfam" id="PF01607">
    <property type="entry name" value="CBM_14"/>
    <property type="match status" value="16"/>
</dbReference>
<evidence type="ECO:0000256" key="2">
    <source>
        <dbReference type="ARBA" id="ARBA00022729"/>
    </source>
</evidence>
<evidence type="ECO:0000313" key="8">
    <source>
        <dbReference type="EMBL" id="KAJ9575934.1"/>
    </source>
</evidence>
<protein>
    <recommendedName>
        <fullName evidence="7">Chitin-binding type-2 domain-containing protein</fullName>
    </recommendedName>
</protein>
<dbReference type="EMBL" id="JASPKZ010009814">
    <property type="protein sequence ID" value="KAJ9575934.1"/>
    <property type="molecule type" value="Genomic_DNA"/>
</dbReference>
<feature type="chain" id="PRO_5042085797" description="Chitin-binding type-2 domain-containing protein" evidence="6">
    <location>
        <begin position="20"/>
        <end position="1219"/>
    </location>
</feature>
<keyword evidence="4" id="KW-1015">Disulfide bond</keyword>
<organism evidence="8 9">
    <name type="scientific">Diploptera punctata</name>
    <name type="common">Pacific beetle cockroach</name>
    <dbReference type="NCBI Taxonomy" id="6984"/>
    <lineage>
        <taxon>Eukaryota</taxon>
        <taxon>Metazoa</taxon>
        <taxon>Ecdysozoa</taxon>
        <taxon>Arthropoda</taxon>
        <taxon>Hexapoda</taxon>
        <taxon>Insecta</taxon>
        <taxon>Pterygota</taxon>
        <taxon>Neoptera</taxon>
        <taxon>Polyneoptera</taxon>
        <taxon>Dictyoptera</taxon>
        <taxon>Blattodea</taxon>
        <taxon>Blaberoidea</taxon>
        <taxon>Blaberidae</taxon>
        <taxon>Diplopterinae</taxon>
        <taxon>Diploptera</taxon>
    </lineage>
</organism>
<feature type="domain" description="Chitin-binding type-2" evidence="7">
    <location>
        <begin position="173"/>
        <end position="232"/>
    </location>
</feature>
<feature type="domain" description="Chitin-binding type-2" evidence="7">
    <location>
        <begin position="248"/>
        <end position="308"/>
    </location>
</feature>
<evidence type="ECO:0000256" key="6">
    <source>
        <dbReference type="SAM" id="SignalP"/>
    </source>
</evidence>
<feature type="domain" description="Chitin-binding type-2" evidence="7">
    <location>
        <begin position="550"/>
        <end position="610"/>
    </location>
</feature>
<dbReference type="AlphaFoldDB" id="A0AAD7Z8J2"/>
<keyword evidence="3" id="KW-0677">Repeat</keyword>
<dbReference type="SMART" id="SM00494">
    <property type="entry name" value="ChtBD2"/>
    <property type="match status" value="16"/>
</dbReference>
<dbReference type="Gene3D" id="2.170.140.10">
    <property type="entry name" value="Chitin binding domain"/>
    <property type="match status" value="16"/>
</dbReference>
<dbReference type="Proteomes" id="UP001233999">
    <property type="component" value="Unassembled WGS sequence"/>
</dbReference>
<feature type="domain" description="Chitin-binding type-2" evidence="7">
    <location>
        <begin position="475"/>
        <end position="534"/>
    </location>
</feature>
<dbReference type="GO" id="GO:0005576">
    <property type="term" value="C:extracellular region"/>
    <property type="evidence" value="ECO:0007669"/>
    <property type="project" value="InterPro"/>
</dbReference>
<feature type="domain" description="Chitin-binding type-2" evidence="7">
    <location>
        <begin position="1079"/>
        <end position="1138"/>
    </location>
</feature>
<keyword evidence="1" id="KW-0147">Chitin-binding</keyword>
<feature type="domain" description="Chitin-binding type-2" evidence="7">
    <location>
        <begin position="626"/>
        <end position="685"/>
    </location>
</feature>
<keyword evidence="5" id="KW-0325">Glycoprotein</keyword>
<dbReference type="GO" id="GO:0008061">
    <property type="term" value="F:chitin binding"/>
    <property type="evidence" value="ECO:0007669"/>
    <property type="project" value="UniProtKB-KW"/>
</dbReference>
<feature type="domain" description="Chitin-binding type-2" evidence="7">
    <location>
        <begin position="97"/>
        <end position="157"/>
    </location>
</feature>
<gene>
    <name evidence="8" type="ORF">L9F63_007246</name>
</gene>
<feature type="domain" description="Chitin-binding type-2" evidence="7">
    <location>
        <begin position="1154"/>
        <end position="1214"/>
    </location>
</feature>
<proteinExistence type="predicted"/>
<feature type="domain" description="Chitin-binding type-2" evidence="7">
    <location>
        <begin position="852"/>
        <end position="912"/>
    </location>
</feature>
<dbReference type="InterPro" id="IPR002557">
    <property type="entry name" value="Chitin-bd_dom"/>
</dbReference>
<dbReference type="InterPro" id="IPR036508">
    <property type="entry name" value="Chitin-bd_dom_sf"/>
</dbReference>
<sequence>NIVAPIAILLAALCMVATAQENVECHPTADNETVLLANPSNCSSFYACAGETPIILECPLDLLYCSEKLSCSYANDGNCSYSDCVQQTAHELRQAEGPDCPSDVADNVTVLLPNSANCSSFYACAGETPILLECPLDLLYCSEKESCSYANDVNCTYSDCVQQTVHELRQADDPECPEVADNVTILLANPNNCSNFYECAYQTPVLFDCPSGLLYCSEKLACSYGNDGNCSYSDCVQQTAHELRQAEGPDCPSDVADNVTVLLPNSANCSSFYACAGETPILLECPLDLLYCSEKESCSYANDVNCTYSDCVQQTVHELRQADDPECPEVADNVTILLANPNNCSNFYECAYQKPVLFDCPSGLLYCSEKLACSYGNDENCSYSDCVQQTAHELRQAEGPDCPSDVADNVTVLLPNSANCSSFYACAGETPILLECPLDLLYCSEKESCSYANDVNCTYSDCIQQTVHELRQADDPECPEVADNVTILLANPNNCSNFYECAYQKPVLFDCPSGLLYCSEKLACSYGNDENCSYSDCVQQTAHELRQAEGSDCPSDVTDNVTVLLPNSANCSSFYACAGETPILLECPLDLLYCSEKESCSYANDVNCTYSDCIQQTVHELRQADDPECPEVADNVTILLANPNNCSNFYECAYQKPVLFDCPSGLLYCSEKLACSYGNDENCSYSDCVQQTAHELRQAEGPDCPSDVADNVTVLLPNSANCSSFYACAGETPILLECPLDLLYCSEKESCSYANDVNCTYSDCVQQTAHELRQADDPECPEVADNVTILLANPNNCSNFYECAYQTPVLFDCPSGLLYCSEKLACSYGNDGNCSYSDCVQQTAHELRQAEGPDCPSDVADNVTVLLPNSANCSSFYACAGETPILLECPLDLLYCSEKESCSYANDVNCTYSDCVQQTVHELRQADDPECPEVADNVTILLANPNNCSNFYECAYQTPVLFDCPSGLLYCSEKLACSYGNDGNCSYSDCVQQTAHELRQAEGPDCPSDVADNVTVLLPNSANCSSFYACAGETPILLECPLDLLYCSEKESCSYANDVNCTYSDCVQQTVHELRQADDPECPEVADNVTILLANPNNCSNFYECAYQTPVLFDCPSGLLYCSEKLACSYGNDGNCSYSDCVQQTAHELRQAEGPDCPSDVADNVTVLLPNPSNCSTFYACAGETPILLVCPLDLLYCEEKVSCSYANDNNCTYSDCNI</sequence>
<accession>A0AAD7Z8J2</accession>
<dbReference type="PANTHER" id="PTHR23301">
    <property type="entry name" value="CHITIN BINDING PERITROPHIN-A"/>
    <property type="match status" value="1"/>
</dbReference>
<feature type="domain" description="Chitin-binding type-2" evidence="7">
    <location>
        <begin position="22"/>
        <end position="81"/>
    </location>
</feature>
<dbReference type="InterPro" id="IPR051940">
    <property type="entry name" value="Chitin_bind-dev_reg"/>
</dbReference>
<keyword evidence="9" id="KW-1185">Reference proteome</keyword>
<evidence type="ECO:0000256" key="5">
    <source>
        <dbReference type="ARBA" id="ARBA00023180"/>
    </source>
</evidence>
<evidence type="ECO:0000256" key="4">
    <source>
        <dbReference type="ARBA" id="ARBA00023157"/>
    </source>
</evidence>
<feature type="non-terminal residue" evidence="8">
    <location>
        <position position="1"/>
    </location>
</feature>
<evidence type="ECO:0000313" key="9">
    <source>
        <dbReference type="Proteomes" id="UP001233999"/>
    </source>
</evidence>
<name>A0AAD7Z8J2_DIPPU</name>
<dbReference type="PROSITE" id="PS50940">
    <property type="entry name" value="CHIT_BIND_II"/>
    <property type="match status" value="16"/>
</dbReference>
<evidence type="ECO:0000256" key="1">
    <source>
        <dbReference type="ARBA" id="ARBA00022669"/>
    </source>
</evidence>
<evidence type="ECO:0000256" key="3">
    <source>
        <dbReference type="ARBA" id="ARBA00022737"/>
    </source>
</evidence>
<evidence type="ECO:0000259" key="7">
    <source>
        <dbReference type="PROSITE" id="PS50940"/>
    </source>
</evidence>
<reference evidence="8" key="2">
    <citation type="submission" date="2023-05" db="EMBL/GenBank/DDBJ databases">
        <authorList>
            <person name="Fouks B."/>
        </authorList>
    </citation>
    <scope>NUCLEOTIDE SEQUENCE</scope>
    <source>
        <strain evidence="8">Stay&amp;Tobe</strain>
        <tissue evidence="8">Testes</tissue>
    </source>
</reference>
<keyword evidence="2 6" id="KW-0732">Signal</keyword>
<dbReference type="SUPFAM" id="SSF57625">
    <property type="entry name" value="Invertebrate chitin-binding proteins"/>
    <property type="match status" value="16"/>
</dbReference>
<feature type="domain" description="Chitin-binding type-2" evidence="7">
    <location>
        <begin position="928"/>
        <end position="987"/>
    </location>
</feature>
<feature type="signal peptide" evidence="6">
    <location>
        <begin position="1"/>
        <end position="19"/>
    </location>
</feature>
<feature type="domain" description="Chitin-binding type-2" evidence="7">
    <location>
        <begin position="1003"/>
        <end position="1063"/>
    </location>
</feature>
<feature type="domain" description="Chitin-binding type-2" evidence="7">
    <location>
        <begin position="324"/>
        <end position="383"/>
    </location>
</feature>
<dbReference type="PANTHER" id="PTHR23301:SF0">
    <property type="entry name" value="CHITIN-BINDING TYPE-2 DOMAIN-CONTAINING PROTEIN-RELATED"/>
    <property type="match status" value="1"/>
</dbReference>
<reference evidence="8" key="1">
    <citation type="journal article" date="2023" name="IScience">
        <title>Live-bearing cockroach genome reveals convergent evolutionary mechanisms linked to viviparity in insects and beyond.</title>
        <authorList>
            <person name="Fouks B."/>
            <person name="Harrison M.C."/>
            <person name="Mikhailova A.A."/>
            <person name="Marchal E."/>
            <person name="English S."/>
            <person name="Carruthers M."/>
            <person name="Jennings E.C."/>
            <person name="Chiamaka E.L."/>
            <person name="Frigard R.A."/>
            <person name="Pippel M."/>
            <person name="Attardo G.M."/>
            <person name="Benoit J.B."/>
            <person name="Bornberg-Bauer E."/>
            <person name="Tobe S.S."/>
        </authorList>
    </citation>
    <scope>NUCLEOTIDE SEQUENCE</scope>
    <source>
        <strain evidence="8">Stay&amp;Tobe</strain>
    </source>
</reference>
<comment type="caution">
    <text evidence="8">The sequence shown here is derived from an EMBL/GenBank/DDBJ whole genome shotgun (WGS) entry which is preliminary data.</text>
</comment>
<feature type="domain" description="Chitin-binding type-2" evidence="7">
    <location>
        <begin position="701"/>
        <end position="761"/>
    </location>
</feature>
<feature type="domain" description="Chitin-binding type-2" evidence="7">
    <location>
        <begin position="777"/>
        <end position="836"/>
    </location>
</feature>